<gene>
    <name evidence="6" type="ORF">DARMORV10_C03P28780.1</name>
</gene>
<dbReference type="InterPro" id="IPR002048">
    <property type="entry name" value="EF_hand_dom"/>
</dbReference>
<dbReference type="FunFam" id="1.10.238.10:FF:000089">
    <property type="entry name" value="calmodulin-like protein 3"/>
    <property type="match status" value="1"/>
</dbReference>
<dbReference type="InterPro" id="IPR039647">
    <property type="entry name" value="EF_hand_pair_protein_CML-like"/>
</dbReference>
<organism evidence="6">
    <name type="scientific">Brassica napus</name>
    <name type="common">Rape</name>
    <dbReference type="NCBI Taxonomy" id="3708"/>
    <lineage>
        <taxon>Eukaryota</taxon>
        <taxon>Viridiplantae</taxon>
        <taxon>Streptophyta</taxon>
        <taxon>Embryophyta</taxon>
        <taxon>Tracheophyta</taxon>
        <taxon>Spermatophyta</taxon>
        <taxon>Magnoliopsida</taxon>
        <taxon>eudicotyledons</taxon>
        <taxon>Gunneridae</taxon>
        <taxon>Pentapetalae</taxon>
        <taxon>rosids</taxon>
        <taxon>malvids</taxon>
        <taxon>Brassicales</taxon>
        <taxon>Brassicaceae</taxon>
        <taxon>Brassiceae</taxon>
        <taxon>Brassica</taxon>
    </lineage>
</organism>
<feature type="domain" description="EF-hand" evidence="5">
    <location>
        <begin position="1"/>
        <end position="28"/>
    </location>
</feature>
<comment type="function">
    <text evidence="1">Potential calcium sensor.</text>
</comment>
<evidence type="ECO:0000259" key="5">
    <source>
        <dbReference type="PROSITE" id="PS50222"/>
    </source>
</evidence>
<evidence type="ECO:0000313" key="6">
    <source>
        <dbReference type="EMBL" id="CAF1701134.1"/>
    </source>
</evidence>
<evidence type="ECO:0000256" key="4">
    <source>
        <dbReference type="ARBA" id="ARBA00022837"/>
    </source>
</evidence>
<reference evidence="6" key="1">
    <citation type="submission" date="2021-01" db="EMBL/GenBank/DDBJ databases">
        <authorList>
            <consortium name="Genoscope - CEA"/>
            <person name="William W."/>
        </authorList>
    </citation>
    <scope>NUCLEOTIDE SEQUENCE</scope>
</reference>
<proteinExistence type="predicted"/>
<dbReference type="PROSITE" id="PS00018">
    <property type="entry name" value="EF_HAND_1"/>
    <property type="match status" value="3"/>
</dbReference>
<dbReference type="SMART" id="SM00054">
    <property type="entry name" value="EFh"/>
    <property type="match status" value="3"/>
</dbReference>
<dbReference type="GO" id="GO:0005509">
    <property type="term" value="F:calcium ion binding"/>
    <property type="evidence" value="ECO:0007669"/>
    <property type="project" value="InterPro"/>
</dbReference>
<keyword evidence="2" id="KW-0479">Metal-binding</keyword>
<dbReference type="Pfam" id="PF13499">
    <property type="entry name" value="EF-hand_7"/>
    <property type="match status" value="1"/>
</dbReference>
<sequence length="120" mass="13528">MIHNIDTNRDGCVDIYEFESLYRSIVNEHHNDGDTKEEDMKAAFNLFDQDGDGFITVEELKSVMSSLGLKQGKTLEGCKKMIMQVDVDGDGRVNYKEVGLAVVLDLCLGVNRQESVYLFD</sequence>
<evidence type="ECO:0000256" key="3">
    <source>
        <dbReference type="ARBA" id="ARBA00022737"/>
    </source>
</evidence>
<dbReference type="InterPro" id="IPR018247">
    <property type="entry name" value="EF_Hand_1_Ca_BS"/>
</dbReference>
<dbReference type="PANTHER" id="PTHR10891">
    <property type="entry name" value="EF-HAND CALCIUM-BINDING DOMAIN CONTAINING PROTEIN"/>
    <property type="match status" value="1"/>
</dbReference>
<evidence type="ECO:0000256" key="1">
    <source>
        <dbReference type="ARBA" id="ARBA00003291"/>
    </source>
</evidence>
<keyword evidence="4" id="KW-0106">Calcium</keyword>
<dbReference type="Gene3D" id="1.10.238.10">
    <property type="entry name" value="EF-hand"/>
    <property type="match status" value="1"/>
</dbReference>
<protein>
    <submittedName>
        <fullName evidence="6">(rape) hypothetical protein</fullName>
    </submittedName>
</protein>
<dbReference type="SUPFAM" id="SSF47473">
    <property type="entry name" value="EF-hand"/>
    <property type="match status" value="1"/>
</dbReference>
<dbReference type="Proteomes" id="UP001295469">
    <property type="component" value="Chromosome C03"/>
</dbReference>
<feature type="domain" description="EF-hand" evidence="5">
    <location>
        <begin position="73"/>
        <end position="108"/>
    </location>
</feature>
<keyword evidence="3" id="KW-0677">Repeat</keyword>
<dbReference type="AlphaFoldDB" id="A0A816I798"/>
<dbReference type="CDD" id="cd00051">
    <property type="entry name" value="EFh"/>
    <property type="match status" value="1"/>
</dbReference>
<dbReference type="EMBL" id="HG994367">
    <property type="protein sequence ID" value="CAF1701134.1"/>
    <property type="molecule type" value="Genomic_DNA"/>
</dbReference>
<dbReference type="SMR" id="A0A816I798"/>
<feature type="domain" description="EF-hand" evidence="5">
    <location>
        <begin position="35"/>
        <end position="70"/>
    </location>
</feature>
<dbReference type="InterPro" id="IPR011992">
    <property type="entry name" value="EF-hand-dom_pair"/>
</dbReference>
<dbReference type="PROSITE" id="PS50222">
    <property type="entry name" value="EF_HAND_2"/>
    <property type="match status" value="3"/>
</dbReference>
<dbReference type="GO" id="GO:0005737">
    <property type="term" value="C:cytoplasm"/>
    <property type="evidence" value="ECO:0007669"/>
    <property type="project" value="UniProtKB-ARBA"/>
</dbReference>
<evidence type="ECO:0000256" key="2">
    <source>
        <dbReference type="ARBA" id="ARBA00022723"/>
    </source>
</evidence>
<accession>A0A816I798</accession>
<name>A0A816I798_BRANA</name>